<reference evidence="2" key="1">
    <citation type="journal article" date="2014" name="Front. Microbiol.">
        <title>High frequency of phylogenetically diverse reductive dehalogenase-homologous genes in deep subseafloor sedimentary metagenomes.</title>
        <authorList>
            <person name="Kawai M."/>
            <person name="Futagami T."/>
            <person name="Toyoda A."/>
            <person name="Takaki Y."/>
            <person name="Nishi S."/>
            <person name="Hori S."/>
            <person name="Arai W."/>
            <person name="Tsubouchi T."/>
            <person name="Morono Y."/>
            <person name="Uchiyama I."/>
            <person name="Ito T."/>
            <person name="Fujiyama A."/>
            <person name="Inagaki F."/>
            <person name="Takami H."/>
        </authorList>
    </citation>
    <scope>NUCLEOTIDE SEQUENCE</scope>
    <source>
        <strain evidence="2">Expedition CK06-06</strain>
    </source>
</reference>
<organism evidence="2">
    <name type="scientific">marine sediment metagenome</name>
    <dbReference type="NCBI Taxonomy" id="412755"/>
    <lineage>
        <taxon>unclassified sequences</taxon>
        <taxon>metagenomes</taxon>
        <taxon>ecological metagenomes</taxon>
    </lineage>
</organism>
<name>X1RU79_9ZZZZ</name>
<proteinExistence type="predicted"/>
<comment type="caution">
    <text evidence="2">The sequence shown here is derived from an EMBL/GenBank/DDBJ whole genome shotgun (WGS) entry which is preliminary data.</text>
</comment>
<feature type="region of interest" description="Disordered" evidence="1">
    <location>
        <begin position="1"/>
        <end position="23"/>
    </location>
</feature>
<gene>
    <name evidence="2" type="ORF">S12H4_09284</name>
</gene>
<dbReference type="AlphaFoldDB" id="X1RU79"/>
<protein>
    <submittedName>
        <fullName evidence="2">Uncharacterized protein</fullName>
    </submittedName>
</protein>
<accession>X1RU79</accession>
<evidence type="ECO:0000256" key="1">
    <source>
        <dbReference type="SAM" id="MobiDB-lite"/>
    </source>
</evidence>
<dbReference type="EMBL" id="BARW01003737">
    <property type="protein sequence ID" value="GAI70476.1"/>
    <property type="molecule type" value="Genomic_DNA"/>
</dbReference>
<evidence type="ECO:0000313" key="2">
    <source>
        <dbReference type="EMBL" id="GAI70476.1"/>
    </source>
</evidence>
<sequence>MRSELKYVPPPPPPEEYTQEQTQHDTPFALYAEARRRAGQILTIPNRKVTKLGFWLYRLGSPTGDVTFEIWRASDDSLISSQLWGGAGTLPEEITYEEVEFPDPQIINEQVRIFIHYYGGNTENYVAIRFLSYSVKPVEQLTHMPNLTWFNVYFWECAYRYKYYLP</sequence>